<accession>A0A844W1E1</accession>
<proteinExistence type="predicted"/>
<dbReference type="InterPro" id="IPR009467">
    <property type="entry name" value="Glycolipid-bd_prot_put"/>
</dbReference>
<reference evidence="1 2" key="1">
    <citation type="submission" date="2019-11" db="EMBL/GenBank/DDBJ databases">
        <title>Pseudooceanicola pacifica sp. nov., isolated from deep-sea sediment of the Pacific Ocean.</title>
        <authorList>
            <person name="Lyu L."/>
        </authorList>
    </citation>
    <scope>NUCLEOTIDE SEQUENCE [LARGE SCALE GENOMIC DNA]</scope>
    <source>
        <strain evidence="1 2">216_PA32_1</strain>
    </source>
</reference>
<dbReference type="AlphaFoldDB" id="A0A844W1E1"/>
<comment type="caution">
    <text evidence="1">The sequence shown here is derived from an EMBL/GenBank/DDBJ whole genome shotgun (WGS) entry which is preliminary data.</text>
</comment>
<dbReference type="Proteomes" id="UP000443843">
    <property type="component" value="Unassembled WGS sequence"/>
</dbReference>
<organism evidence="1 2">
    <name type="scientific">Pseudooceanicola pacificus</name>
    <dbReference type="NCBI Taxonomy" id="2676438"/>
    <lineage>
        <taxon>Bacteria</taxon>
        <taxon>Pseudomonadati</taxon>
        <taxon>Pseudomonadota</taxon>
        <taxon>Alphaproteobacteria</taxon>
        <taxon>Rhodobacterales</taxon>
        <taxon>Paracoccaceae</taxon>
        <taxon>Pseudooceanicola</taxon>
    </lineage>
</organism>
<dbReference type="RefSeq" id="WP_160380671.1">
    <property type="nucleotide sequence ID" value="NZ_WNXQ01000001.1"/>
</dbReference>
<evidence type="ECO:0000313" key="2">
    <source>
        <dbReference type="Proteomes" id="UP000443843"/>
    </source>
</evidence>
<evidence type="ECO:0008006" key="3">
    <source>
        <dbReference type="Google" id="ProtNLM"/>
    </source>
</evidence>
<dbReference type="SUPFAM" id="SSF159275">
    <property type="entry name" value="PA1994-like"/>
    <property type="match status" value="1"/>
</dbReference>
<name>A0A844W1E1_9RHOB</name>
<protein>
    <recommendedName>
        <fullName evidence="3">Glycolipid-binding</fullName>
    </recommendedName>
</protein>
<keyword evidence="2" id="KW-1185">Reference proteome</keyword>
<evidence type="ECO:0000313" key="1">
    <source>
        <dbReference type="EMBL" id="MWB76524.1"/>
    </source>
</evidence>
<sequence>MTGATLATAHWRRLGGEGTDRCTLAQVDNGWILAGQALWREDEVDCRLTYAVRCDPDWRSLSADVTGRCGKTAVRLRIAASGDGWALNDVAQPGTEGLLDIDLGFTPATNLLPVQRLAGRGGVQQAPAAWLVPGLDRLDRLEQTYDRQGAGKVGYTAPSVGYEDILRLHPSGFVTFYPGLWEGWVDE</sequence>
<gene>
    <name evidence="1" type="ORF">GLS40_00645</name>
</gene>
<dbReference type="EMBL" id="WNXQ01000001">
    <property type="protein sequence ID" value="MWB76524.1"/>
    <property type="molecule type" value="Genomic_DNA"/>
</dbReference>
<dbReference type="Pfam" id="PF06475">
    <property type="entry name" value="Glycolipid_bind"/>
    <property type="match status" value="1"/>
</dbReference>